<dbReference type="RefSeq" id="XP_017780257.1">
    <property type="nucleotide sequence ID" value="XM_017924768.1"/>
</dbReference>
<dbReference type="InterPro" id="IPR013216">
    <property type="entry name" value="Methyltransf_11"/>
</dbReference>
<name>A0ABM1N0A7_NICVS</name>
<dbReference type="SUPFAM" id="SSF53335">
    <property type="entry name" value="S-adenosyl-L-methionine-dependent methyltransferases"/>
    <property type="match status" value="1"/>
</dbReference>
<protein>
    <submittedName>
        <fullName evidence="3">Juvenile hormone acid O-methyltransferase-like</fullName>
    </submittedName>
</protein>
<dbReference type="PANTHER" id="PTHR43861:SF1">
    <property type="entry name" value="TRANS-ACONITATE 2-METHYLTRANSFERASE"/>
    <property type="match status" value="1"/>
</dbReference>
<dbReference type="GeneID" id="108565347"/>
<evidence type="ECO:0000313" key="2">
    <source>
        <dbReference type="Proteomes" id="UP000695000"/>
    </source>
</evidence>
<proteinExistence type="predicted"/>
<keyword evidence="2" id="KW-1185">Reference proteome</keyword>
<gene>
    <name evidence="3" type="primary">LOC108565347</name>
</gene>
<feature type="domain" description="Methyltransferase type 11" evidence="1">
    <location>
        <begin position="40"/>
        <end position="139"/>
    </location>
</feature>
<dbReference type="InterPro" id="IPR029063">
    <property type="entry name" value="SAM-dependent_MTases_sf"/>
</dbReference>
<reference evidence="3" key="1">
    <citation type="submission" date="2025-08" db="UniProtKB">
        <authorList>
            <consortium name="RefSeq"/>
        </authorList>
    </citation>
    <scope>IDENTIFICATION</scope>
    <source>
        <tissue evidence="3">Whole Larva</tissue>
    </source>
</reference>
<accession>A0ABM1N0A7</accession>
<dbReference type="Proteomes" id="UP000695000">
    <property type="component" value="Unplaced"/>
</dbReference>
<evidence type="ECO:0000313" key="3">
    <source>
        <dbReference type="RefSeq" id="XP_017780257.1"/>
    </source>
</evidence>
<sequence length="247" mass="28768">MAMMDPELYSQYHGMQRDVVKFFLKNYLNTTKWKSNDTVLDIGCGSGEATMEQLAPSLPQDFKKLVGLDICPDIVNVAKRQNKNPKIDFIVCDISSKDINKYVHEKFDHIFSFTCLQWVQNQRQAMHNIYNLLKPGGDIQFMFVERSPIYDIYESMASNPKWSRFMEDANLYISPYHHCEDPVTIYKNILVEEGFTVNECIVVEIEGLLPSLSELKKSLLAVNPFFKRIPESMRNDYVNDYIKEFLC</sequence>
<evidence type="ECO:0000259" key="1">
    <source>
        <dbReference type="Pfam" id="PF08241"/>
    </source>
</evidence>
<dbReference type="PANTHER" id="PTHR43861">
    <property type="entry name" value="TRANS-ACONITATE 2-METHYLTRANSFERASE-RELATED"/>
    <property type="match status" value="1"/>
</dbReference>
<organism evidence="2 3">
    <name type="scientific">Nicrophorus vespilloides</name>
    <name type="common">Boreal carrion beetle</name>
    <dbReference type="NCBI Taxonomy" id="110193"/>
    <lineage>
        <taxon>Eukaryota</taxon>
        <taxon>Metazoa</taxon>
        <taxon>Ecdysozoa</taxon>
        <taxon>Arthropoda</taxon>
        <taxon>Hexapoda</taxon>
        <taxon>Insecta</taxon>
        <taxon>Pterygota</taxon>
        <taxon>Neoptera</taxon>
        <taxon>Endopterygota</taxon>
        <taxon>Coleoptera</taxon>
        <taxon>Polyphaga</taxon>
        <taxon>Staphyliniformia</taxon>
        <taxon>Silphidae</taxon>
        <taxon>Nicrophorinae</taxon>
        <taxon>Nicrophorus</taxon>
    </lineage>
</organism>
<dbReference type="CDD" id="cd02440">
    <property type="entry name" value="AdoMet_MTases"/>
    <property type="match status" value="1"/>
</dbReference>
<dbReference type="Pfam" id="PF08241">
    <property type="entry name" value="Methyltransf_11"/>
    <property type="match status" value="1"/>
</dbReference>
<dbReference type="Gene3D" id="3.40.50.150">
    <property type="entry name" value="Vaccinia Virus protein VP39"/>
    <property type="match status" value="1"/>
</dbReference>